<dbReference type="EMBL" id="CAJNOI010000110">
    <property type="protein sequence ID" value="CAF1075982.1"/>
    <property type="molecule type" value="Genomic_DNA"/>
</dbReference>
<dbReference type="Proteomes" id="UP000663868">
    <property type="component" value="Unassembled WGS sequence"/>
</dbReference>
<dbReference type="EMBL" id="CAJOBB010004287">
    <property type="protein sequence ID" value="CAF4082553.1"/>
    <property type="molecule type" value="Genomic_DNA"/>
</dbReference>
<evidence type="ECO:0000256" key="1">
    <source>
        <dbReference type="SAM" id="Phobius"/>
    </source>
</evidence>
<evidence type="ECO:0000313" key="6">
    <source>
        <dbReference type="Proteomes" id="UP000663868"/>
    </source>
</evidence>
<sequence>MQLMSYSPQQVELMSYSPQQVEMMPYSRQSESPVILNIEDKRTGQYRRSSICGFRCCLLSTLLFGFLGALIAAAIILPVLSVVLTSLLNKLKINK</sequence>
<keyword evidence="1" id="KW-0472">Membrane</keyword>
<evidence type="ECO:0000313" key="3">
    <source>
        <dbReference type="EMBL" id="CAF1075982.1"/>
    </source>
</evidence>
<protein>
    <submittedName>
        <fullName evidence="4">Uncharacterized protein</fullName>
    </submittedName>
</protein>
<reference evidence="4" key="1">
    <citation type="submission" date="2021-02" db="EMBL/GenBank/DDBJ databases">
        <authorList>
            <person name="Nowell W R."/>
        </authorList>
    </citation>
    <scope>NUCLEOTIDE SEQUENCE</scope>
</reference>
<evidence type="ECO:0000313" key="2">
    <source>
        <dbReference type="EMBL" id="CAF0819754.1"/>
    </source>
</evidence>
<dbReference type="Proteomes" id="UP000663832">
    <property type="component" value="Unassembled WGS sequence"/>
</dbReference>
<feature type="transmembrane region" description="Helical" evidence="1">
    <location>
        <begin position="63"/>
        <end position="88"/>
    </location>
</feature>
<keyword evidence="1" id="KW-0812">Transmembrane</keyword>
<evidence type="ECO:0000313" key="4">
    <source>
        <dbReference type="EMBL" id="CAF4082553.1"/>
    </source>
</evidence>
<keyword evidence="5" id="KW-1185">Reference proteome</keyword>
<name>A0A819TS51_9BILA</name>
<dbReference type="Proteomes" id="UP000663877">
    <property type="component" value="Unassembled WGS sequence"/>
</dbReference>
<evidence type="ECO:0000313" key="5">
    <source>
        <dbReference type="Proteomes" id="UP000663832"/>
    </source>
</evidence>
<dbReference type="OrthoDB" id="10366785at2759"/>
<accession>A0A819TS51</accession>
<proteinExistence type="predicted"/>
<comment type="caution">
    <text evidence="4">The sequence shown here is derived from an EMBL/GenBank/DDBJ whole genome shotgun (WGS) entry which is preliminary data.</text>
</comment>
<dbReference type="AlphaFoldDB" id="A0A819TS51"/>
<keyword evidence="1" id="KW-1133">Transmembrane helix</keyword>
<dbReference type="EMBL" id="CAJNOM010000020">
    <property type="protein sequence ID" value="CAF0819754.1"/>
    <property type="molecule type" value="Genomic_DNA"/>
</dbReference>
<gene>
    <name evidence="3" type="ORF">BJG266_LOCUS19979</name>
    <name evidence="4" type="ORF">KXQ929_LOCUS33443</name>
    <name evidence="2" type="ORF">QVE165_LOCUS5196</name>
</gene>
<organism evidence="4 6">
    <name type="scientific">Adineta steineri</name>
    <dbReference type="NCBI Taxonomy" id="433720"/>
    <lineage>
        <taxon>Eukaryota</taxon>
        <taxon>Metazoa</taxon>
        <taxon>Spiralia</taxon>
        <taxon>Gnathifera</taxon>
        <taxon>Rotifera</taxon>
        <taxon>Eurotatoria</taxon>
        <taxon>Bdelloidea</taxon>
        <taxon>Adinetida</taxon>
        <taxon>Adinetidae</taxon>
        <taxon>Adineta</taxon>
    </lineage>
</organism>